<protein>
    <submittedName>
        <fullName evidence="1">WbqC family protein</fullName>
    </submittedName>
</protein>
<reference evidence="2" key="1">
    <citation type="journal article" date="2019" name="Int. J. Syst. Evol. Microbiol.">
        <title>The Global Catalogue of Microorganisms (GCM) 10K type strain sequencing project: providing services to taxonomists for standard genome sequencing and annotation.</title>
        <authorList>
            <consortium name="The Broad Institute Genomics Platform"/>
            <consortium name="The Broad Institute Genome Sequencing Center for Infectious Disease"/>
            <person name="Wu L."/>
            <person name="Ma J."/>
        </authorList>
    </citation>
    <scope>NUCLEOTIDE SEQUENCE [LARGE SCALE GENOMIC DNA]</scope>
    <source>
        <strain evidence="2">KCTC 42107</strain>
    </source>
</reference>
<dbReference type="InterPro" id="IPR014985">
    <property type="entry name" value="WbqC"/>
</dbReference>
<gene>
    <name evidence="1" type="ORF">ACFSR3_13745</name>
</gene>
<dbReference type="RefSeq" id="WP_379821735.1">
    <property type="nucleotide sequence ID" value="NZ_JBHUMD010000027.1"/>
</dbReference>
<sequence length="203" mass="24222">MNILIHPTYFPSISHFVAMAKVDAITFEVEDNFQKQTNRNRMYIYSPNGMQLLNIPVKHSKTAHQKFKDTRLEHAFDWQKQHFKSLEAAYRTSPFFEYFEDDIRPIFEKKHEFMMDLNFEAMEIVTSCLGMDFSYEKTTEYFHEVKGINDLRHLANGKKDTANFEPYTQVFEEKHGFINNLSILDLLFNEGRYAMEYLKNQEL</sequence>
<organism evidence="1 2">
    <name type="scientific">Flavobacterium suzhouense</name>
    <dbReference type="NCBI Taxonomy" id="1529638"/>
    <lineage>
        <taxon>Bacteria</taxon>
        <taxon>Pseudomonadati</taxon>
        <taxon>Bacteroidota</taxon>
        <taxon>Flavobacteriia</taxon>
        <taxon>Flavobacteriales</taxon>
        <taxon>Flavobacteriaceae</taxon>
        <taxon>Flavobacterium</taxon>
    </lineage>
</organism>
<proteinExistence type="predicted"/>
<dbReference type="Pfam" id="PF08889">
    <property type="entry name" value="WbqC"/>
    <property type="match status" value="1"/>
</dbReference>
<keyword evidence="2" id="KW-1185">Reference proteome</keyword>
<accession>A0ABW5NXN7</accession>
<comment type="caution">
    <text evidence="1">The sequence shown here is derived from an EMBL/GenBank/DDBJ whole genome shotgun (WGS) entry which is preliminary data.</text>
</comment>
<name>A0ABW5NXN7_9FLAO</name>
<evidence type="ECO:0000313" key="2">
    <source>
        <dbReference type="Proteomes" id="UP001597480"/>
    </source>
</evidence>
<evidence type="ECO:0000313" key="1">
    <source>
        <dbReference type="EMBL" id="MFD2603120.1"/>
    </source>
</evidence>
<dbReference type="EMBL" id="JBHUMD010000027">
    <property type="protein sequence ID" value="MFD2603120.1"/>
    <property type="molecule type" value="Genomic_DNA"/>
</dbReference>
<dbReference type="Proteomes" id="UP001597480">
    <property type="component" value="Unassembled WGS sequence"/>
</dbReference>